<dbReference type="PROSITE" id="PS50060">
    <property type="entry name" value="MAM_2"/>
    <property type="match status" value="6"/>
</dbReference>
<reference evidence="4 5" key="1">
    <citation type="journal article" date="2017" name="PLoS Biol.">
        <title>The sea cucumber genome provides insights into morphological evolution and visceral regeneration.</title>
        <authorList>
            <person name="Zhang X."/>
            <person name="Sun L."/>
            <person name="Yuan J."/>
            <person name="Sun Y."/>
            <person name="Gao Y."/>
            <person name="Zhang L."/>
            <person name="Li S."/>
            <person name="Dai H."/>
            <person name="Hamel J.F."/>
            <person name="Liu C."/>
            <person name="Yu Y."/>
            <person name="Liu S."/>
            <person name="Lin W."/>
            <person name="Guo K."/>
            <person name="Jin S."/>
            <person name="Xu P."/>
            <person name="Storey K.B."/>
            <person name="Huan P."/>
            <person name="Zhang T."/>
            <person name="Zhou Y."/>
            <person name="Zhang J."/>
            <person name="Lin C."/>
            <person name="Li X."/>
            <person name="Xing L."/>
            <person name="Huo D."/>
            <person name="Sun M."/>
            <person name="Wang L."/>
            <person name="Mercier A."/>
            <person name="Li F."/>
            <person name="Yang H."/>
            <person name="Xiang J."/>
        </authorList>
    </citation>
    <scope>NUCLEOTIDE SEQUENCE [LARGE SCALE GENOMIC DNA]</scope>
    <source>
        <strain evidence="4">Shaxun</strain>
        <tissue evidence="4">Muscle</tissue>
    </source>
</reference>
<keyword evidence="5" id="KW-1185">Reference proteome</keyword>
<dbReference type="InterPro" id="IPR000998">
    <property type="entry name" value="MAM_dom"/>
</dbReference>
<dbReference type="Pfam" id="PF00629">
    <property type="entry name" value="MAM"/>
    <property type="match status" value="6"/>
</dbReference>
<dbReference type="SUPFAM" id="SSF49899">
    <property type="entry name" value="Concanavalin A-like lectins/glucanases"/>
    <property type="match status" value="6"/>
</dbReference>
<proteinExistence type="predicted"/>
<dbReference type="Gene3D" id="2.60.120.200">
    <property type="match status" value="6"/>
</dbReference>
<dbReference type="STRING" id="307972.A0A2G8LN11"/>
<feature type="domain" description="MAM" evidence="3">
    <location>
        <begin position="173"/>
        <end position="337"/>
    </location>
</feature>
<evidence type="ECO:0000259" key="3">
    <source>
        <dbReference type="PROSITE" id="PS50060"/>
    </source>
</evidence>
<dbReference type="InterPro" id="IPR051560">
    <property type="entry name" value="MAM_domain-containing"/>
</dbReference>
<feature type="transmembrane region" description="Helical" evidence="2">
    <location>
        <begin position="1048"/>
        <end position="1073"/>
    </location>
</feature>
<dbReference type="PANTHER" id="PTHR23282">
    <property type="entry name" value="APICAL ENDOSOMAL GLYCOPROTEIN PRECURSOR"/>
    <property type="match status" value="1"/>
</dbReference>
<dbReference type="SMART" id="SM00137">
    <property type="entry name" value="MAM"/>
    <property type="match status" value="5"/>
</dbReference>
<accession>A0A2G8LN11</accession>
<feature type="domain" description="MAM" evidence="3">
    <location>
        <begin position="347"/>
        <end position="514"/>
    </location>
</feature>
<dbReference type="EMBL" id="MRZV01000029">
    <property type="protein sequence ID" value="PIK61570.1"/>
    <property type="molecule type" value="Genomic_DNA"/>
</dbReference>
<keyword evidence="2" id="KW-0472">Membrane</keyword>
<dbReference type="PROSITE" id="PS00740">
    <property type="entry name" value="MAM_1"/>
    <property type="match status" value="2"/>
</dbReference>
<dbReference type="AlphaFoldDB" id="A0A2G8LN11"/>
<evidence type="ECO:0000256" key="1">
    <source>
        <dbReference type="SAM" id="MobiDB-lite"/>
    </source>
</evidence>
<organism evidence="4 5">
    <name type="scientific">Stichopus japonicus</name>
    <name type="common">Sea cucumber</name>
    <dbReference type="NCBI Taxonomy" id="307972"/>
    <lineage>
        <taxon>Eukaryota</taxon>
        <taxon>Metazoa</taxon>
        <taxon>Echinodermata</taxon>
        <taxon>Eleutherozoa</taxon>
        <taxon>Echinozoa</taxon>
        <taxon>Holothuroidea</taxon>
        <taxon>Aspidochirotacea</taxon>
        <taxon>Aspidochirotida</taxon>
        <taxon>Stichopodidae</taxon>
        <taxon>Apostichopus</taxon>
    </lineage>
</organism>
<gene>
    <name evidence="4" type="ORF">BSL78_01495</name>
</gene>
<feature type="compositionally biased region" description="Polar residues" evidence="1">
    <location>
        <begin position="1093"/>
        <end position="1103"/>
    </location>
</feature>
<dbReference type="GO" id="GO:0016020">
    <property type="term" value="C:membrane"/>
    <property type="evidence" value="ECO:0007669"/>
    <property type="project" value="InterPro"/>
</dbReference>
<keyword evidence="2" id="KW-0812">Transmembrane</keyword>
<feature type="region of interest" description="Disordered" evidence="1">
    <location>
        <begin position="1093"/>
        <end position="1121"/>
    </location>
</feature>
<evidence type="ECO:0000313" key="5">
    <source>
        <dbReference type="Proteomes" id="UP000230750"/>
    </source>
</evidence>
<dbReference type="Proteomes" id="UP000230750">
    <property type="component" value="Unassembled WGS sequence"/>
</dbReference>
<feature type="domain" description="MAM" evidence="3">
    <location>
        <begin position="713"/>
        <end position="881"/>
    </location>
</feature>
<feature type="domain" description="MAM" evidence="3">
    <location>
        <begin position="532"/>
        <end position="702"/>
    </location>
</feature>
<feature type="domain" description="MAM" evidence="3">
    <location>
        <begin position="886"/>
        <end position="1034"/>
    </location>
</feature>
<sequence length="1121" mass="123247">MISSRAYQSFVAKEYWFITMDRVHIIAVSQVSKRPGNQNEHSGRAVAGHLRGYYVYIESSSPAQSGDTSALISPDIAAGNTRCLEFFYHMYGVNVGSLEVQTLDTDDGSALPQRIWRKSGNRGETWQRGLVTIDATTNTIQIIFQATLGSVTQNDIALDDITFTPGLCAVDSISCNFEDPLLCGYTFDETADVRLIRGSGGTPSSFTGPSVDHTFDNATGYYMFLESSGLKEGLLGRLVSPIIAGSPDGSNCVILWYHLFGESVGTISVYAKNVTDTSMGSPLWSLSGNRGDLWRATEMDLTSPKDFQVIIECMGSGDYRGDIAFDDVMITGAICPGEYVYTNTSGVSCDFESVDICYYKQDQTDTADWTWQNGATRDHFSGPEHDKTRGDELGFYLVFAGDPSSPGTGLARLISPKFQATTGTSCLEFWYHMYGNDVEALNVYVVNENYRTLPQTPTWSASGDKGNYWHRATITFARKTTESRIVFEGRNGVKERDDIAIDEVTLYASSACPDFVTDAPPPTTRPVTVNDISCDFENDFCDYAQATDDLFDWTRHQGPTKASGSGPNFDHTFGTADGYYALMDCSNQYLRFDDRTRIISPLLQGSSMARCLRFFYYKYSTNERTQDFLNVYITQWGHRLNFDPDWSIFGVTPADEWMEGWLELPPSAEPIQVVFEASYAFYEYYCDIAIDDITLQNQACPVDPDGSDGAENINCDFEDSQDSFCGYTQGGLEVIDTIDWSIGSGSTPTDETGPDNDHTLGTAEGHYMFIEASLPHRPSDNAVLTSPRLLTGFDHMCLQFYYHMSGKDTGWLRVLTTIDNENTKEIARLSGQQESGWVPMLIDIPPFRGGMQISFEGKLGQSFYGDIAIDDILTVREPCGGFDDEISCDFEFGFDQCYYDSVNTGRNSRWAWFEVYSGDGPINGGTGSYIFSASESTSTKVASVTTNAYRLKQVSCVMFDYAIIGASSTLQINRAISGAHVELITLEGETDWTSYQVTSETSVEGAGKINFIATTTTGTVAVDNVMVLVGSCDNQPGEPVTNGEKGNAAGLIVGLILAGLAVVVVAAVVILFLRSRSKEPNINFIYKNHDNDPSLTSTNTLSTDPGIANPNYDPAKLTTDA</sequence>
<keyword evidence="4" id="KW-0675">Receptor</keyword>
<feature type="domain" description="MAM" evidence="3">
    <location>
        <begin position="28"/>
        <end position="170"/>
    </location>
</feature>
<dbReference type="CDD" id="cd06263">
    <property type="entry name" value="MAM"/>
    <property type="match status" value="5"/>
</dbReference>
<dbReference type="PANTHER" id="PTHR23282:SF101">
    <property type="entry name" value="MAM DOMAIN-CONTAINING PROTEIN"/>
    <property type="match status" value="1"/>
</dbReference>
<dbReference type="InterPro" id="IPR013320">
    <property type="entry name" value="ConA-like_dom_sf"/>
</dbReference>
<name>A0A2G8LN11_STIJA</name>
<comment type="caution">
    <text evidence="4">The sequence shown here is derived from an EMBL/GenBank/DDBJ whole genome shotgun (WGS) entry which is preliminary data.</text>
</comment>
<evidence type="ECO:0000256" key="2">
    <source>
        <dbReference type="SAM" id="Phobius"/>
    </source>
</evidence>
<dbReference type="OrthoDB" id="412155at2759"/>
<keyword evidence="2" id="KW-1133">Transmembrane helix</keyword>
<evidence type="ECO:0000313" key="4">
    <source>
        <dbReference type="EMBL" id="PIK61570.1"/>
    </source>
</evidence>
<protein>
    <submittedName>
        <fullName evidence="4">Putative MAM and LDL-receptor class A domain-containing protein 1 isoform X1</fullName>
    </submittedName>
</protein>